<protein>
    <submittedName>
        <fullName evidence="2">Uncharacterized protein</fullName>
    </submittedName>
</protein>
<proteinExistence type="predicted"/>
<keyword evidence="1" id="KW-1133">Transmembrane helix</keyword>
<dbReference type="EMBL" id="LXYT01000002">
    <property type="protein sequence ID" value="OLY43315.1"/>
    <property type="molecule type" value="Genomic_DNA"/>
</dbReference>
<keyword evidence="1" id="KW-0472">Membrane</keyword>
<reference evidence="2 3" key="1">
    <citation type="submission" date="2016-12" db="EMBL/GenBank/DDBJ databases">
        <title>Comparative genomics of Bartonella apis.</title>
        <authorList>
            <person name="Engel P."/>
        </authorList>
    </citation>
    <scope>NUCLEOTIDE SEQUENCE [LARGE SCALE GENOMIC DNA]</scope>
    <source>
        <strain evidence="2 3">PEB0149</strain>
    </source>
</reference>
<name>A0A1R0F8M1_9HYPH</name>
<feature type="transmembrane region" description="Helical" evidence="1">
    <location>
        <begin position="12"/>
        <end position="35"/>
    </location>
</feature>
<accession>A0A1R0F8M1</accession>
<evidence type="ECO:0000256" key="1">
    <source>
        <dbReference type="SAM" id="Phobius"/>
    </source>
</evidence>
<evidence type="ECO:0000313" key="2">
    <source>
        <dbReference type="EMBL" id="OLY43315.1"/>
    </source>
</evidence>
<keyword evidence="1" id="KW-0812">Transmembrane</keyword>
<comment type="caution">
    <text evidence="2">The sequence shown here is derived from an EMBL/GenBank/DDBJ whole genome shotgun (WGS) entry which is preliminary data.</text>
</comment>
<gene>
    <name evidence="2" type="ORF">PEB0149_007400</name>
</gene>
<organism evidence="2 3">
    <name type="scientific">Bartonella apis</name>
    <dbReference type="NCBI Taxonomy" id="1686310"/>
    <lineage>
        <taxon>Bacteria</taxon>
        <taxon>Pseudomonadati</taxon>
        <taxon>Pseudomonadota</taxon>
        <taxon>Alphaproteobacteria</taxon>
        <taxon>Hyphomicrobiales</taxon>
        <taxon>Bartonellaceae</taxon>
        <taxon>Bartonella</taxon>
    </lineage>
</organism>
<dbReference type="AlphaFoldDB" id="A0A1R0F8M1"/>
<evidence type="ECO:0000313" key="3">
    <source>
        <dbReference type="Proteomes" id="UP000187344"/>
    </source>
</evidence>
<sequence length="66" mass="7401">MYQRKSRTRMRQFMIGGVVVAVAILIVFELLGRYAPQSMTGLFSSYNSLMTANPTEENSKTALPVK</sequence>
<keyword evidence="3" id="KW-1185">Reference proteome</keyword>
<dbReference type="Proteomes" id="UP000187344">
    <property type="component" value="Unassembled WGS sequence"/>
</dbReference>